<feature type="region of interest" description="Disordered" evidence="1">
    <location>
        <begin position="186"/>
        <end position="223"/>
    </location>
</feature>
<reference evidence="3" key="1">
    <citation type="submission" date="2022-08" db="EMBL/GenBank/DDBJ databases">
        <authorList>
            <consortium name="DOE Joint Genome Institute"/>
            <person name="Min B."/>
            <person name="Riley R."/>
            <person name="Sierra-Patev S."/>
            <person name="Naranjo-Ortiz M."/>
            <person name="Looney B."/>
            <person name="Konkel Z."/>
            <person name="Slot J.C."/>
            <person name="Sakamoto Y."/>
            <person name="Steenwyk J.L."/>
            <person name="Rokas A."/>
            <person name="Carro J."/>
            <person name="Camarero S."/>
            <person name="Ferreira P."/>
            <person name="Molpeceres G."/>
            <person name="Ruiz-Duenas F.J."/>
            <person name="Serrano A."/>
            <person name="Henrissat B."/>
            <person name="Drula E."/>
            <person name="Hughes K.W."/>
            <person name="Mata J.L."/>
            <person name="Ishikawa N.K."/>
            <person name="Vargas-Isla R."/>
            <person name="Ushijima S."/>
            <person name="Smith C.A."/>
            <person name="Ahrendt S."/>
            <person name="Andreopoulos W."/>
            <person name="He G."/>
            <person name="Labutti K."/>
            <person name="Lipzen A."/>
            <person name="Ng V."/>
            <person name="Sandor L."/>
            <person name="Barry K."/>
            <person name="Martinez A.T."/>
            <person name="Xiao Y."/>
            <person name="Gibbons J.G."/>
            <person name="Terashima K."/>
            <person name="Hibbett D.S."/>
            <person name="Grigoriev I.V."/>
        </authorList>
    </citation>
    <scope>NUCLEOTIDE SEQUENCE</scope>
    <source>
        <strain evidence="3">TFB9207</strain>
    </source>
</reference>
<feature type="chain" id="PRO_5041268397" evidence="2">
    <location>
        <begin position="20"/>
        <end position="223"/>
    </location>
</feature>
<comment type="caution">
    <text evidence="3">The sequence shown here is derived from an EMBL/GenBank/DDBJ whole genome shotgun (WGS) entry which is preliminary data.</text>
</comment>
<dbReference type="Proteomes" id="UP001163846">
    <property type="component" value="Unassembled WGS sequence"/>
</dbReference>
<keyword evidence="4" id="KW-1185">Reference proteome</keyword>
<gene>
    <name evidence="3" type="ORF">F5878DRAFT_728793</name>
</gene>
<organism evidence="3 4">
    <name type="scientific">Lentinula raphanica</name>
    <dbReference type="NCBI Taxonomy" id="153919"/>
    <lineage>
        <taxon>Eukaryota</taxon>
        <taxon>Fungi</taxon>
        <taxon>Dikarya</taxon>
        <taxon>Basidiomycota</taxon>
        <taxon>Agaricomycotina</taxon>
        <taxon>Agaricomycetes</taxon>
        <taxon>Agaricomycetidae</taxon>
        <taxon>Agaricales</taxon>
        <taxon>Marasmiineae</taxon>
        <taxon>Omphalotaceae</taxon>
        <taxon>Lentinula</taxon>
    </lineage>
</organism>
<evidence type="ECO:0000256" key="1">
    <source>
        <dbReference type="SAM" id="MobiDB-lite"/>
    </source>
</evidence>
<keyword evidence="2" id="KW-0732">Signal</keyword>
<accession>A0AA38NZQ3</accession>
<evidence type="ECO:0000313" key="4">
    <source>
        <dbReference type="Proteomes" id="UP001163846"/>
    </source>
</evidence>
<name>A0AA38NZQ3_9AGAR</name>
<feature type="compositionally biased region" description="Polar residues" evidence="1">
    <location>
        <begin position="211"/>
        <end position="223"/>
    </location>
</feature>
<feature type="signal peptide" evidence="2">
    <location>
        <begin position="1"/>
        <end position="19"/>
    </location>
</feature>
<sequence length="223" mass="24150">MRPSVLFALAALFFSATTAMPTGAEDLDDCAPAAGVEARALLESIIERRTPKAVSAAAITFINHLRTNSATLTRAPVFWTGKNGRKGAKQVADILKKDKSIVGSHGGFTVFDALKEANVPTTETAKWKPDPDWRAVCGAFAEYAKPADKKAHLVYGPEYDKVHNIWADDEWPALEKNTAVSEVHTYEMKSDGKTWTDKGEIKASKKGSPVHSANNSPHASDVE</sequence>
<dbReference type="AlphaFoldDB" id="A0AA38NZQ3"/>
<protein>
    <submittedName>
        <fullName evidence="3">Uncharacterized protein</fullName>
    </submittedName>
</protein>
<dbReference type="EMBL" id="MU806687">
    <property type="protein sequence ID" value="KAJ3833481.1"/>
    <property type="molecule type" value="Genomic_DNA"/>
</dbReference>
<feature type="compositionally biased region" description="Basic and acidic residues" evidence="1">
    <location>
        <begin position="186"/>
        <end position="203"/>
    </location>
</feature>
<evidence type="ECO:0000256" key="2">
    <source>
        <dbReference type="SAM" id="SignalP"/>
    </source>
</evidence>
<evidence type="ECO:0000313" key="3">
    <source>
        <dbReference type="EMBL" id="KAJ3833481.1"/>
    </source>
</evidence>
<proteinExistence type="predicted"/>